<sequence length="125" mass="13368">MGGGPVIAAEIVRHHQVIERWLAGTAARDEFARFAGAHGPAFTMVTPDGRALARERVLAEVEAAYGTAPGLVVEIRDIRVVAGEGSLVVASYEEWQGGRGRRSSAVLRADGGAPVWLRLHETWIG</sequence>
<dbReference type="PIRSF" id="PIRSF029394">
    <property type="entry name" value="UCP029394"/>
    <property type="match status" value="1"/>
</dbReference>
<dbReference type="InterPro" id="IPR027843">
    <property type="entry name" value="DUF4440"/>
</dbReference>
<feature type="domain" description="DUF4440" evidence="1">
    <location>
        <begin position="16"/>
        <end position="108"/>
    </location>
</feature>
<dbReference type="Pfam" id="PF14534">
    <property type="entry name" value="DUF4440"/>
    <property type="match status" value="1"/>
</dbReference>
<evidence type="ECO:0000313" key="2">
    <source>
        <dbReference type="EMBL" id="MDA0645180.1"/>
    </source>
</evidence>
<dbReference type="Gene3D" id="3.10.450.50">
    <property type="match status" value="1"/>
</dbReference>
<dbReference type="InterPro" id="IPR016918">
    <property type="entry name" value="UCP029394"/>
</dbReference>
<dbReference type="RefSeq" id="WP_271278920.1">
    <property type="nucleotide sequence ID" value="NZ_BAABFD010000002.1"/>
</dbReference>
<dbReference type="SUPFAM" id="SSF54427">
    <property type="entry name" value="NTF2-like"/>
    <property type="match status" value="1"/>
</dbReference>
<protein>
    <submittedName>
        <fullName evidence="2">DUF4440 domain-containing protein</fullName>
    </submittedName>
</protein>
<keyword evidence="3" id="KW-1185">Reference proteome</keyword>
<dbReference type="EMBL" id="JAPNUD010000126">
    <property type="protein sequence ID" value="MDA0645180.1"/>
    <property type="molecule type" value="Genomic_DNA"/>
</dbReference>
<accession>A0ABT4T764</accession>
<proteinExistence type="predicted"/>
<evidence type="ECO:0000313" key="3">
    <source>
        <dbReference type="Proteomes" id="UP001212498"/>
    </source>
</evidence>
<comment type="caution">
    <text evidence="2">The sequence shown here is derived from an EMBL/GenBank/DDBJ whole genome shotgun (WGS) entry which is preliminary data.</text>
</comment>
<dbReference type="InterPro" id="IPR032710">
    <property type="entry name" value="NTF2-like_dom_sf"/>
</dbReference>
<organism evidence="2 3">
    <name type="scientific">Nonomuraea ferruginea</name>
    <dbReference type="NCBI Taxonomy" id="46174"/>
    <lineage>
        <taxon>Bacteria</taxon>
        <taxon>Bacillati</taxon>
        <taxon>Actinomycetota</taxon>
        <taxon>Actinomycetes</taxon>
        <taxon>Streptosporangiales</taxon>
        <taxon>Streptosporangiaceae</taxon>
        <taxon>Nonomuraea</taxon>
    </lineage>
</organism>
<name>A0ABT4T764_9ACTN</name>
<reference evidence="2 3" key="1">
    <citation type="submission" date="2022-11" db="EMBL/GenBank/DDBJ databases">
        <title>Nonomuraea corallina sp. nov., a new species of the genus Nonomuraea isolated from sea side sediment in Thai sea.</title>
        <authorList>
            <person name="Ngamcharungchit C."/>
            <person name="Matsumoto A."/>
            <person name="Suriyachadkun C."/>
            <person name="Panbangred W."/>
            <person name="Inahashi Y."/>
            <person name="Intra B."/>
        </authorList>
    </citation>
    <scope>NUCLEOTIDE SEQUENCE [LARGE SCALE GENOMIC DNA]</scope>
    <source>
        <strain evidence="2 3">DSM 43553</strain>
    </source>
</reference>
<evidence type="ECO:0000259" key="1">
    <source>
        <dbReference type="Pfam" id="PF14534"/>
    </source>
</evidence>
<gene>
    <name evidence="2" type="ORF">OUY24_31520</name>
</gene>
<dbReference type="Proteomes" id="UP001212498">
    <property type="component" value="Unassembled WGS sequence"/>
</dbReference>